<dbReference type="GO" id="GO:1902600">
    <property type="term" value="P:proton transmembrane transport"/>
    <property type="evidence" value="ECO:0007669"/>
    <property type="project" value="UniProtKB-KW"/>
</dbReference>
<evidence type="ECO:0000256" key="9">
    <source>
        <dbReference type="ARBA" id="ARBA00023310"/>
    </source>
</evidence>
<dbReference type="WBParaSite" id="ACRNAN_scaffold2575.g27775.t1">
    <property type="protein sequence ID" value="ACRNAN_scaffold2575.g27775.t1"/>
    <property type="gene ID" value="ACRNAN_scaffold2575.g27775"/>
</dbReference>
<dbReference type="GO" id="GO:0031966">
    <property type="term" value="C:mitochondrial membrane"/>
    <property type="evidence" value="ECO:0007669"/>
    <property type="project" value="UniProtKB-SubCell"/>
</dbReference>
<evidence type="ECO:0000313" key="12">
    <source>
        <dbReference type="WBParaSite" id="ACRNAN_scaffold2575.g27775.t1"/>
    </source>
</evidence>
<evidence type="ECO:0000256" key="7">
    <source>
        <dbReference type="ARBA" id="ARBA00023128"/>
    </source>
</evidence>
<reference evidence="12" key="1">
    <citation type="submission" date="2022-11" db="UniProtKB">
        <authorList>
            <consortium name="WormBaseParasite"/>
        </authorList>
    </citation>
    <scope>IDENTIFICATION</scope>
</reference>
<dbReference type="GO" id="GO:0045259">
    <property type="term" value="C:proton-transporting ATP synthase complex"/>
    <property type="evidence" value="ECO:0007669"/>
    <property type="project" value="UniProtKB-KW"/>
</dbReference>
<keyword evidence="9" id="KW-0066">ATP synthesis</keyword>
<protein>
    <submittedName>
        <fullName evidence="12">Uncharacterized protein</fullName>
    </submittedName>
</protein>
<sequence>MNRPLTTYLLKLEKSVAKINQLGNVNKVYYNPKIHGPYCEWRWYGEPDKKFMEVKLTDVPAWLARRNYHPLSMLAEVKRNYHYLRHLYIDPPYKNPYWVALNVIFWVVAFYTIIFEFIMGHKRTTLQKNYYH</sequence>
<evidence type="ECO:0000256" key="5">
    <source>
        <dbReference type="ARBA" id="ARBA00022781"/>
    </source>
</evidence>
<keyword evidence="10" id="KW-0812">Transmembrane</keyword>
<dbReference type="GO" id="GO:0006754">
    <property type="term" value="P:ATP biosynthetic process"/>
    <property type="evidence" value="ECO:0007669"/>
    <property type="project" value="UniProtKB-KW"/>
</dbReference>
<dbReference type="AlphaFoldDB" id="A0A914DI24"/>
<evidence type="ECO:0000313" key="11">
    <source>
        <dbReference type="Proteomes" id="UP000887540"/>
    </source>
</evidence>
<dbReference type="Pfam" id="PF10206">
    <property type="entry name" value="WRW"/>
    <property type="match status" value="1"/>
</dbReference>
<keyword evidence="10" id="KW-1133">Transmembrane helix</keyword>
<dbReference type="Proteomes" id="UP000887540">
    <property type="component" value="Unplaced"/>
</dbReference>
<keyword evidence="6" id="KW-0406">Ion transport</keyword>
<feature type="transmembrane region" description="Helical" evidence="10">
    <location>
        <begin position="97"/>
        <end position="118"/>
    </location>
</feature>
<accession>A0A914DI24</accession>
<keyword evidence="8 10" id="KW-0472">Membrane</keyword>
<evidence type="ECO:0000256" key="10">
    <source>
        <dbReference type="SAM" id="Phobius"/>
    </source>
</evidence>
<proteinExistence type="inferred from homology"/>
<keyword evidence="5" id="KW-0375">Hydrogen ion transport</keyword>
<evidence type="ECO:0000256" key="4">
    <source>
        <dbReference type="ARBA" id="ARBA00022547"/>
    </source>
</evidence>
<comment type="similarity">
    <text evidence="2">Belongs to the ATPase F chain family.</text>
</comment>
<keyword evidence="4" id="KW-0138">CF(0)</keyword>
<comment type="subcellular location">
    <subcellularLocation>
        <location evidence="1">Mitochondrion membrane</location>
    </subcellularLocation>
</comment>
<keyword evidence="7" id="KW-0496">Mitochondrion</keyword>
<dbReference type="InterPro" id="IPR019344">
    <property type="entry name" value="F1F0-ATPsyn_F_prd"/>
</dbReference>
<keyword evidence="11" id="KW-1185">Reference proteome</keyword>
<keyword evidence="3" id="KW-0813">Transport</keyword>
<evidence type="ECO:0000256" key="8">
    <source>
        <dbReference type="ARBA" id="ARBA00023136"/>
    </source>
</evidence>
<evidence type="ECO:0000256" key="2">
    <source>
        <dbReference type="ARBA" id="ARBA00005895"/>
    </source>
</evidence>
<evidence type="ECO:0000256" key="3">
    <source>
        <dbReference type="ARBA" id="ARBA00022448"/>
    </source>
</evidence>
<evidence type="ECO:0000256" key="6">
    <source>
        <dbReference type="ARBA" id="ARBA00023065"/>
    </source>
</evidence>
<organism evidence="11 12">
    <name type="scientific">Acrobeloides nanus</name>
    <dbReference type="NCBI Taxonomy" id="290746"/>
    <lineage>
        <taxon>Eukaryota</taxon>
        <taxon>Metazoa</taxon>
        <taxon>Ecdysozoa</taxon>
        <taxon>Nematoda</taxon>
        <taxon>Chromadorea</taxon>
        <taxon>Rhabditida</taxon>
        <taxon>Tylenchina</taxon>
        <taxon>Cephalobomorpha</taxon>
        <taxon>Cephaloboidea</taxon>
        <taxon>Cephalobidae</taxon>
        <taxon>Acrobeloides</taxon>
    </lineage>
</organism>
<evidence type="ECO:0000256" key="1">
    <source>
        <dbReference type="ARBA" id="ARBA00004325"/>
    </source>
</evidence>
<name>A0A914DI24_9BILA</name>